<reference evidence="1 2" key="1">
    <citation type="submission" date="2018-11" db="EMBL/GenBank/DDBJ databases">
        <title>Proposal to divide the Flavobacteriaceae and reorganize its genera based on Amino Acid Identity values calculated from whole genome sequences.</title>
        <authorList>
            <person name="Nicholson A.C."/>
            <person name="Gulvik C.A."/>
            <person name="Whitney A.M."/>
            <person name="Humrighouse B.W."/>
            <person name="Bell M."/>
            <person name="Holmes B."/>
            <person name="Steigerwalt A.G."/>
            <person name="Villarma A."/>
            <person name="Sheth M."/>
            <person name="Batra D."/>
            <person name="Pryor J."/>
            <person name="Bernardet J.-F."/>
            <person name="Hugo C."/>
            <person name="Kampfer P."/>
            <person name="Newman J."/>
            <person name="McQuiston J.R."/>
        </authorList>
    </citation>
    <scope>NUCLEOTIDE SEQUENCE [LARGE SCALE GENOMIC DNA]</scope>
    <source>
        <strain evidence="1 2">G0041</strain>
    </source>
</reference>
<protein>
    <submittedName>
        <fullName evidence="1">Uncharacterized protein</fullName>
    </submittedName>
</protein>
<evidence type="ECO:0000313" key="2">
    <source>
        <dbReference type="Proteomes" id="UP000278288"/>
    </source>
</evidence>
<gene>
    <name evidence="1" type="ORF">EG343_06835</name>
</gene>
<organism evidence="1 2">
    <name type="scientific">Chryseobacterium nakagawai</name>
    <dbReference type="NCBI Taxonomy" id="1241982"/>
    <lineage>
        <taxon>Bacteria</taxon>
        <taxon>Pseudomonadati</taxon>
        <taxon>Bacteroidota</taxon>
        <taxon>Flavobacteriia</taxon>
        <taxon>Flavobacteriales</taxon>
        <taxon>Weeksellaceae</taxon>
        <taxon>Chryseobacterium group</taxon>
        <taxon>Chryseobacterium</taxon>
    </lineage>
</organism>
<accession>A0AAD0YI79</accession>
<dbReference type="KEGG" id="cnk:EG343_06835"/>
<evidence type="ECO:0000313" key="1">
    <source>
        <dbReference type="EMBL" id="AZA90352.1"/>
    </source>
</evidence>
<dbReference type="Proteomes" id="UP000278288">
    <property type="component" value="Chromosome"/>
</dbReference>
<name>A0AAD0YI79_CHRNA</name>
<proteinExistence type="predicted"/>
<sequence>MNKISVPLFLYSISEIRNINLYLSINKCMKVMKNNNIKYWITDKNVIQCSNLGLLKRFYKDEGIYSYFFIW</sequence>
<dbReference type="AlphaFoldDB" id="A0AAD0YI79"/>
<dbReference type="EMBL" id="CP033923">
    <property type="protein sequence ID" value="AZA90352.1"/>
    <property type="molecule type" value="Genomic_DNA"/>
</dbReference>
<keyword evidence="2" id="KW-1185">Reference proteome</keyword>